<dbReference type="GO" id="GO:0046872">
    <property type="term" value="F:metal ion binding"/>
    <property type="evidence" value="ECO:0007669"/>
    <property type="project" value="UniProtKB-KW"/>
</dbReference>
<gene>
    <name evidence="4" type="ORF">ACHAWU_009459</name>
</gene>
<evidence type="ECO:0000256" key="2">
    <source>
        <dbReference type="ARBA" id="ARBA00022723"/>
    </source>
</evidence>
<proteinExistence type="predicted"/>
<dbReference type="Pfam" id="PF13359">
    <property type="entry name" value="DDE_Tnp_4"/>
    <property type="match status" value="1"/>
</dbReference>
<dbReference type="PANTHER" id="PTHR47150:SF5">
    <property type="entry name" value="OS07G0546750 PROTEIN"/>
    <property type="match status" value="1"/>
</dbReference>
<dbReference type="EMBL" id="JALLBG020000099">
    <property type="protein sequence ID" value="KAL3765091.1"/>
    <property type="molecule type" value="Genomic_DNA"/>
</dbReference>
<dbReference type="PANTHER" id="PTHR47150">
    <property type="entry name" value="OS12G0169200 PROTEIN"/>
    <property type="match status" value="1"/>
</dbReference>
<dbReference type="Proteomes" id="UP001530293">
    <property type="component" value="Unassembled WGS sequence"/>
</dbReference>
<keyword evidence="5" id="KW-1185">Reference proteome</keyword>
<sequence length="407" mass="46977">MIDDEDNIVLSIQEELVRELPTLAQVKESLRKELDDPEISMFRNIRHMTAAQWDTFNTHSGMFEILLDKADDIDPAQQLSKKKRRAHARRSYHYKIGWYETSPNYMNYLSNDIVQIPGANDDTVRNQAKRLSLNPKSTFRSWFKMPLYKVETLVAQLVADEIIHLSHHCQTEASLHIKSKLLVLGSLAILSGSVNGFRKLPLVTHICATEHSKFFQIFVKFLFDKRADYIYLPRDELELRAVMKRYEEMGIPGAMGSVDVVHVKWSNCPAGDFNRAKGKQSYPSLAFECISNFDRRICHMHGPQFGTRNDKHIVKMDIGVAAIEKNYSMFRGNISMRSTPLESCFSANIESVRKDVECCFGILKGRWKSLDFGFKHRRIQICQHIFVACCVLHNMMLDEMVREEPPP</sequence>
<evidence type="ECO:0000256" key="1">
    <source>
        <dbReference type="ARBA" id="ARBA00001968"/>
    </source>
</evidence>
<organism evidence="4 5">
    <name type="scientific">Discostella pseudostelligera</name>
    <dbReference type="NCBI Taxonomy" id="259834"/>
    <lineage>
        <taxon>Eukaryota</taxon>
        <taxon>Sar</taxon>
        <taxon>Stramenopiles</taxon>
        <taxon>Ochrophyta</taxon>
        <taxon>Bacillariophyta</taxon>
        <taxon>Coscinodiscophyceae</taxon>
        <taxon>Thalassiosirophycidae</taxon>
        <taxon>Stephanodiscales</taxon>
        <taxon>Stephanodiscaceae</taxon>
        <taxon>Discostella</taxon>
    </lineage>
</organism>
<dbReference type="AlphaFoldDB" id="A0ABD3MM06"/>
<comment type="caution">
    <text evidence="4">The sequence shown here is derived from an EMBL/GenBank/DDBJ whole genome shotgun (WGS) entry which is preliminary data.</text>
</comment>
<name>A0ABD3MM06_9STRA</name>
<evidence type="ECO:0000313" key="4">
    <source>
        <dbReference type="EMBL" id="KAL3765091.1"/>
    </source>
</evidence>
<dbReference type="Pfam" id="PF04827">
    <property type="entry name" value="Plant_tran"/>
    <property type="match status" value="1"/>
</dbReference>
<dbReference type="InterPro" id="IPR027806">
    <property type="entry name" value="HARBI1_dom"/>
</dbReference>
<keyword evidence="2" id="KW-0479">Metal-binding</keyword>
<comment type="cofactor">
    <cofactor evidence="1">
        <name>a divalent metal cation</name>
        <dbReference type="ChEBI" id="CHEBI:60240"/>
    </cofactor>
</comment>
<evidence type="ECO:0000259" key="3">
    <source>
        <dbReference type="Pfam" id="PF13359"/>
    </source>
</evidence>
<accession>A0ABD3MM06</accession>
<dbReference type="InterPro" id="IPR006912">
    <property type="entry name" value="Harbinger_derived_prot"/>
</dbReference>
<protein>
    <recommendedName>
        <fullName evidence="3">DDE Tnp4 domain-containing protein</fullName>
    </recommendedName>
</protein>
<feature type="domain" description="DDE Tnp4" evidence="3">
    <location>
        <begin position="337"/>
        <end position="394"/>
    </location>
</feature>
<evidence type="ECO:0000313" key="5">
    <source>
        <dbReference type="Proteomes" id="UP001530293"/>
    </source>
</evidence>
<reference evidence="4 5" key="1">
    <citation type="submission" date="2024-10" db="EMBL/GenBank/DDBJ databases">
        <title>Updated reference genomes for cyclostephanoid diatoms.</title>
        <authorList>
            <person name="Roberts W.R."/>
            <person name="Alverson A.J."/>
        </authorList>
    </citation>
    <scope>NUCLEOTIDE SEQUENCE [LARGE SCALE GENOMIC DNA]</scope>
    <source>
        <strain evidence="4 5">AJA232-27</strain>
    </source>
</reference>